<dbReference type="Proteomes" id="UP000085678">
    <property type="component" value="Unplaced"/>
</dbReference>
<keyword evidence="1" id="KW-1185">Reference proteome</keyword>
<gene>
    <name evidence="2" type="primary">LOC106180044</name>
</gene>
<dbReference type="KEGG" id="lak:106180044"/>
<proteinExistence type="predicted"/>
<accession>A0A1S3KAT2</accession>
<dbReference type="RefSeq" id="XP_013419366.1">
    <property type="nucleotide sequence ID" value="XM_013563912.1"/>
</dbReference>
<name>A0A1S3KAT2_LINAN</name>
<evidence type="ECO:0000313" key="1">
    <source>
        <dbReference type="Proteomes" id="UP000085678"/>
    </source>
</evidence>
<dbReference type="GeneID" id="106180044"/>
<dbReference type="InParanoid" id="A0A1S3KAT2"/>
<sequence length="145" mass="16502">MGQLLLQEEDLLSIPPPEENIQRTFVGVLSSETADKLKAMFRRDFCPEIVLLKEGHKLPPECRLVICCLPQNIRQMYLDDGTVFATLITDAGLSQAMVLIIIFGEKKTPNREKLNDEKIYDIVLRQGQELYMKGRSQTSPLDHPC</sequence>
<evidence type="ECO:0000313" key="2">
    <source>
        <dbReference type="RefSeq" id="XP_013419366.1"/>
    </source>
</evidence>
<dbReference type="AlphaFoldDB" id="A0A1S3KAT2"/>
<protein>
    <submittedName>
        <fullName evidence="2">Uncharacterized protein LOC106180044</fullName>
    </submittedName>
</protein>
<reference evidence="2" key="1">
    <citation type="submission" date="2025-08" db="UniProtKB">
        <authorList>
            <consortium name="RefSeq"/>
        </authorList>
    </citation>
    <scope>IDENTIFICATION</scope>
    <source>
        <tissue evidence="2">Gonads</tissue>
    </source>
</reference>
<organism evidence="1 2">
    <name type="scientific">Lingula anatina</name>
    <name type="common">Brachiopod</name>
    <name type="synonym">Lingula unguis</name>
    <dbReference type="NCBI Taxonomy" id="7574"/>
    <lineage>
        <taxon>Eukaryota</taxon>
        <taxon>Metazoa</taxon>
        <taxon>Spiralia</taxon>
        <taxon>Lophotrochozoa</taxon>
        <taxon>Brachiopoda</taxon>
        <taxon>Linguliformea</taxon>
        <taxon>Lingulata</taxon>
        <taxon>Lingulida</taxon>
        <taxon>Linguloidea</taxon>
        <taxon>Lingulidae</taxon>
        <taxon>Lingula</taxon>
    </lineage>
</organism>